<name>A0ABW5B2W9_9BACT</name>
<keyword evidence="3" id="KW-1185">Reference proteome</keyword>
<reference evidence="3" key="1">
    <citation type="journal article" date="2019" name="Int. J. Syst. Evol. Microbiol.">
        <title>The Global Catalogue of Microorganisms (GCM) 10K type strain sequencing project: providing services to taxonomists for standard genome sequencing and annotation.</title>
        <authorList>
            <consortium name="The Broad Institute Genomics Platform"/>
            <consortium name="The Broad Institute Genome Sequencing Center for Infectious Disease"/>
            <person name="Wu L."/>
            <person name="Ma J."/>
        </authorList>
    </citation>
    <scope>NUCLEOTIDE SEQUENCE [LARGE SCALE GENOMIC DNA]</scope>
    <source>
        <strain evidence="3">KCTC 19812</strain>
    </source>
</reference>
<dbReference type="CDD" id="cd18032">
    <property type="entry name" value="DEXHc_RE_I_III_res"/>
    <property type="match status" value="1"/>
</dbReference>
<organism evidence="2 3">
    <name type="scientific">Shivajiella indica</name>
    <dbReference type="NCBI Taxonomy" id="872115"/>
    <lineage>
        <taxon>Bacteria</taxon>
        <taxon>Pseudomonadati</taxon>
        <taxon>Bacteroidota</taxon>
        <taxon>Cytophagia</taxon>
        <taxon>Cytophagales</taxon>
        <taxon>Cyclobacteriaceae</taxon>
        <taxon>Shivajiella</taxon>
    </lineage>
</organism>
<accession>A0ABW5B2W9</accession>
<dbReference type="InterPro" id="IPR027417">
    <property type="entry name" value="P-loop_NTPase"/>
</dbReference>
<proteinExistence type="predicted"/>
<dbReference type="Pfam" id="PF04313">
    <property type="entry name" value="HSDR_N"/>
    <property type="match status" value="1"/>
</dbReference>
<dbReference type="Pfam" id="PF08463">
    <property type="entry name" value="EcoEI_R_C"/>
    <property type="match status" value="1"/>
</dbReference>
<dbReference type="PANTHER" id="PTHR47396:SF1">
    <property type="entry name" value="ATP-DEPENDENT HELICASE IRC3-RELATED"/>
    <property type="match status" value="1"/>
</dbReference>
<dbReference type="EMBL" id="JBHUIV010000003">
    <property type="protein sequence ID" value="MFD2200183.1"/>
    <property type="molecule type" value="Genomic_DNA"/>
</dbReference>
<comment type="caution">
    <text evidence="2">The sequence shown here is derived from an EMBL/GenBank/DDBJ whole genome shotgun (WGS) entry which is preliminary data.</text>
</comment>
<dbReference type="SUPFAM" id="SSF52540">
    <property type="entry name" value="P-loop containing nucleoside triphosphate hydrolases"/>
    <property type="match status" value="2"/>
</dbReference>
<dbReference type="CDD" id="cd18799">
    <property type="entry name" value="SF2_C_EcoAI-like"/>
    <property type="match status" value="1"/>
</dbReference>
<dbReference type="Gene3D" id="3.40.50.300">
    <property type="entry name" value="P-loop containing nucleotide triphosphate hydrolases"/>
    <property type="match status" value="2"/>
</dbReference>
<dbReference type="InterPro" id="IPR007409">
    <property type="entry name" value="Restrct_endonuc_type1_HsdR_N"/>
</dbReference>
<dbReference type="SMART" id="SM00487">
    <property type="entry name" value="DEXDc"/>
    <property type="match status" value="1"/>
</dbReference>
<dbReference type="Proteomes" id="UP001597414">
    <property type="component" value="Unassembled WGS sequence"/>
</dbReference>
<evidence type="ECO:0000313" key="2">
    <source>
        <dbReference type="EMBL" id="MFD2200183.1"/>
    </source>
</evidence>
<protein>
    <submittedName>
        <fullName evidence="2">EcoAI/FtnUII family type I restriction enzme subunit R</fullName>
    </submittedName>
</protein>
<dbReference type="Gene3D" id="3.90.1570.30">
    <property type="match status" value="1"/>
</dbReference>
<evidence type="ECO:0000313" key="3">
    <source>
        <dbReference type="Proteomes" id="UP001597414"/>
    </source>
</evidence>
<dbReference type="RefSeq" id="WP_380799772.1">
    <property type="nucleotide sequence ID" value="NZ_JBHUIV010000003.1"/>
</dbReference>
<sequence>MSQKIFSESDVKEKFITPAIVRAGWDELTQIRREVYFTDGRIYVKGRMTARGKRKFADYILYYESLEKNIPLAIIEAKDNSHTIRSGIQQALGYANTLDIPFVFSSNGEGFFFHDKTSTEGKIEWALSLNDFPSPADLWKKYCLYKGITSPEQEAIVTQEYYQDGSGRSPRYYQTIAVNRTIEAIAKGQKRILLVMATGTGKTYTAFQIAFRLFKSKAKRKILFLADRTALVDQTLRGDFRHFKDAMTVIKKKLVNVDGKETLVSNKKRGIDSADKAFDIFLGLYQGLSNSDPEIPDAFKDFSPDFFDLIIVDECHRGSAAEDSKWRQILDYFKTATHIGLTATPKETVEVSNQHYFGDPIYTYSLKQGIDDGFLAPYKVIKVTLDVDSEGWRPPKGYLDKDGNPVEDRIYNRTDFDRNIIIEERRKLVAAKITEFLKGNDAFAKTIVFCVDIEHAEGMRTALANANPEQVLKNSKYVMQITGDNEEGKRELDNFINPREKYPVIATTSKLMTTGVDAQTCKLIVLDSNIGSMTEFKQIIGRGTRINEEYGKTYFTIMDFRNVTNLFADPAFDGDPVMIRQVNEEDDLEGIDDEGSDLPEEVDDVEFPPTGVADTGEIDGSMVNSTPPQRKIEVNGIQVEVINERVQYLDADGKIITENLTDYTKANILKQYQSLEKFLNHWNQAEKKKAILEELESQGIFFESLQEEVGTEWDPFDLICHVAFDAKPLTRKERAENVKKRNYFAKYGKKAQTILSNLLDKYADEGLKDIESTEILKLDPFRSIGTPLELIRAFGSKEDYDRAIKELEDELYKTGA</sequence>
<gene>
    <name evidence="2" type="primary">hsdR</name>
    <name evidence="2" type="ORF">ACFSKV_01305</name>
</gene>
<dbReference type="InterPro" id="IPR013670">
    <property type="entry name" value="EcoEI_R_C_dom"/>
</dbReference>
<dbReference type="InterPro" id="IPR014001">
    <property type="entry name" value="Helicase_ATP-bd"/>
</dbReference>
<evidence type="ECO:0000259" key="1">
    <source>
        <dbReference type="PROSITE" id="PS51192"/>
    </source>
</evidence>
<dbReference type="Pfam" id="PF04851">
    <property type="entry name" value="ResIII"/>
    <property type="match status" value="1"/>
</dbReference>
<dbReference type="NCBIfam" id="NF046051">
    <property type="entry name" value="restrict_EcoAI"/>
    <property type="match status" value="1"/>
</dbReference>
<dbReference type="InterPro" id="IPR050742">
    <property type="entry name" value="Helicase_Restrict-Modif_Enz"/>
</dbReference>
<dbReference type="PROSITE" id="PS51192">
    <property type="entry name" value="HELICASE_ATP_BIND_1"/>
    <property type="match status" value="1"/>
</dbReference>
<dbReference type="PANTHER" id="PTHR47396">
    <property type="entry name" value="TYPE I RESTRICTION ENZYME ECOKI R PROTEIN"/>
    <property type="match status" value="1"/>
</dbReference>
<dbReference type="InterPro" id="IPR006935">
    <property type="entry name" value="Helicase/UvrB_N"/>
</dbReference>
<feature type="domain" description="Helicase ATP-binding" evidence="1">
    <location>
        <begin position="183"/>
        <end position="363"/>
    </location>
</feature>